<dbReference type="PROSITE" id="PS51762">
    <property type="entry name" value="GH16_2"/>
    <property type="match status" value="1"/>
</dbReference>
<dbReference type="PANTHER" id="PTHR10963:SF24">
    <property type="entry name" value="GLYCOSIDASE C21B10.07-RELATED"/>
    <property type="match status" value="1"/>
</dbReference>
<dbReference type="GO" id="GO:0052861">
    <property type="term" value="F:endo-1,3(4)-beta-glucanase activity"/>
    <property type="evidence" value="ECO:0007669"/>
    <property type="project" value="UniProtKB-EC"/>
</dbReference>
<dbReference type="Gene3D" id="2.60.120.200">
    <property type="match status" value="1"/>
</dbReference>
<evidence type="ECO:0000256" key="5">
    <source>
        <dbReference type="ARBA" id="ARBA00023295"/>
    </source>
</evidence>
<evidence type="ECO:0000256" key="3">
    <source>
        <dbReference type="ARBA" id="ARBA00012599"/>
    </source>
</evidence>
<evidence type="ECO:0000256" key="1">
    <source>
        <dbReference type="ARBA" id="ARBA00000124"/>
    </source>
</evidence>
<evidence type="ECO:0000313" key="8">
    <source>
        <dbReference type="Proteomes" id="UP000696280"/>
    </source>
</evidence>
<dbReference type="InterPro" id="IPR013320">
    <property type="entry name" value="ConA-like_dom_sf"/>
</dbReference>
<keyword evidence="4" id="KW-0378">Hydrolase</keyword>
<evidence type="ECO:0000313" key="7">
    <source>
        <dbReference type="EMBL" id="CAG8957403.1"/>
    </source>
</evidence>
<evidence type="ECO:0000256" key="4">
    <source>
        <dbReference type="ARBA" id="ARBA00022801"/>
    </source>
</evidence>
<feature type="domain" description="GH16" evidence="6">
    <location>
        <begin position="14"/>
        <end position="284"/>
    </location>
</feature>
<dbReference type="Pfam" id="PF26113">
    <property type="entry name" value="GH16_XgeA"/>
    <property type="match status" value="1"/>
</dbReference>
<gene>
    <name evidence="7" type="ORF">HYFRA_00011384</name>
</gene>
<accession>A0A9N9L3B9</accession>
<keyword evidence="5" id="KW-0326">Glycosidase</keyword>
<keyword evidence="8" id="KW-1185">Reference proteome</keyword>
<comment type="catalytic activity">
    <reaction evidence="1">
        <text>Endohydrolysis of (1-&gt;3)- or (1-&gt;4)-linkages in beta-D-glucans when the glucose residue whose reducing group is involved in the linkage to be hydrolyzed is itself substituted at C-3.</text>
        <dbReference type="EC" id="3.2.1.6"/>
    </reaction>
</comment>
<dbReference type="CDD" id="cd02181">
    <property type="entry name" value="GH16_fungal_Lam16A_glucanase"/>
    <property type="match status" value="1"/>
</dbReference>
<comment type="caution">
    <text evidence="7">The sequence shown here is derived from an EMBL/GenBank/DDBJ whole genome shotgun (WGS) entry which is preliminary data.</text>
</comment>
<dbReference type="Proteomes" id="UP000696280">
    <property type="component" value="Unassembled WGS sequence"/>
</dbReference>
<organism evidence="7 8">
    <name type="scientific">Hymenoscyphus fraxineus</name>
    <dbReference type="NCBI Taxonomy" id="746836"/>
    <lineage>
        <taxon>Eukaryota</taxon>
        <taxon>Fungi</taxon>
        <taxon>Dikarya</taxon>
        <taxon>Ascomycota</taxon>
        <taxon>Pezizomycotina</taxon>
        <taxon>Leotiomycetes</taxon>
        <taxon>Helotiales</taxon>
        <taxon>Helotiaceae</taxon>
        <taxon>Hymenoscyphus</taxon>
    </lineage>
</organism>
<dbReference type="FunFam" id="2.60.120.200:FF:000114">
    <property type="entry name" value="Probable endo-1,3(4)-beta-glucanase NFIA_089530"/>
    <property type="match status" value="1"/>
</dbReference>
<dbReference type="AlphaFoldDB" id="A0A9N9L3B9"/>
<dbReference type="GO" id="GO:0009251">
    <property type="term" value="P:glucan catabolic process"/>
    <property type="evidence" value="ECO:0007669"/>
    <property type="project" value="TreeGrafter"/>
</dbReference>
<dbReference type="EC" id="3.2.1.6" evidence="3"/>
<dbReference type="EMBL" id="CAJVRL010000079">
    <property type="protein sequence ID" value="CAG8957403.1"/>
    <property type="molecule type" value="Genomic_DNA"/>
</dbReference>
<sequence length="322" mass="34737">MRPTSLFLPTICAAGLSNAIYIIKDSYNQTNFFDGFSFFSGGDPTHGFVAYQTAISSNNSQLAGYSEGGTIYLGVDSTTVKPKGGRQSTRLESKKSWTKGLFVADVRHMPGNACGIWPAFWTFGETPTQPWPQMGEIDILEGVNTQTNNSVTLHTSPGCTISSHGTSPLSTLQGSNCEGTTGCTSHSNNPSSYGDAFNAGGGGVYAMEWTSSFIAVYFFPRSSIPSDLRDVNGTPDPRGWGAPMARFSGEEGGCDVEKHFKDHKVVFNTAFCGDWAGTRESWEADGRCSALAGTCREYVEMHPEAFGEGYWLISSVRVFEEG</sequence>
<dbReference type="OrthoDB" id="192832at2759"/>
<dbReference type="InterPro" id="IPR050546">
    <property type="entry name" value="Glycosyl_Hydrlase_16"/>
</dbReference>
<comment type="similarity">
    <text evidence="2">Belongs to the glycosyl hydrolase 16 family.</text>
</comment>
<proteinExistence type="inferred from homology"/>
<dbReference type="InterPro" id="IPR000757">
    <property type="entry name" value="Beta-glucanase-like"/>
</dbReference>
<dbReference type="SUPFAM" id="SSF49899">
    <property type="entry name" value="Concanavalin A-like lectins/glucanases"/>
    <property type="match status" value="1"/>
</dbReference>
<evidence type="ECO:0000256" key="2">
    <source>
        <dbReference type="ARBA" id="ARBA00006865"/>
    </source>
</evidence>
<name>A0A9N9L3B9_9HELO</name>
<dbReference type="PANTHER" id="PTHR10963">
    <property type="entry name" value="GLYCOSYL HYDROLASE-RELATED"/>
    <property type="match status" value="1"/>
</dbReference>
<protein>
    <recommendedName>
        <fullName evidence="3">endo-1,3(4)-beta-glucanase</fullName>
        <ecNumber evidence="3">3.2.1.6</ecNumber>
    </recommendedName>
</protein>
<evidence type="ECO:0000259" key="6">
    <source>
        <dbReference type="PROSITE" id="PS51762"/>
    </source>
</evidence>
<reference evidence="7" key="1">
    <citation type="submission" date="2021-07" db="EMBL/GenBank/DDBJ databases">
        <authorList>
            <person name="Durling M."/>
        </authorList>
    </citation>
    <scope>NUCLEOTIDE SEQUENCE</scope>
</reference>